<evidence type="ECO:0000313" key="2">
    <source>
        <dbReference type="Proteomes" id="UP001158066"/>
    </source>
</evidence>
<dbReference type="Proteomes" id="UP001158066">
    <property type="component" value="Unassembled WGS sequence"/>
</dbReference>
<dbReference type="AlphaFoldDB" id="A0AA45WYP3"/>
<sequence length="46" mass="5254">MVFAEKNSQTILLFLQLYYKILKCPILCDEAEGGLSKGNFRGECRI</sequence>
<gene>
    <name evidence="1" type="ORF">SAMN06296020_11946</name>
</gene>
<proteinExistence type="predicted"/>
<protein>
    <submittedName>
        <fullName evidence="1">Uncharacterized protein</fullName>
    </submittedName>
</protein>
<keyword evidence="2" id="KW-1185">Reference proteome</keyword>
<name>A0AA45WYP3_9CLOT</name>
<organism evidence="1 2">
    <name type="scientific">Anoxynatronum buryatiense</name>
    <dbReference type="NCBI Taxonomy" id="489973"/>
    <lineage>
        <taxon>Bacteria</taxon>
        <taxon>Bacillati</taxon>
        <taxon>Bacillota</taxon>
        <taxon>Clostridia</taxon>
        <taxon>Eubacteriales</taxon>
        <taxon>Clostridiaceae</taxon>
        <taxon>Anoxynatronum</taxon>
    </lineage>
</organism>
<comment type="caution">
    <text evidence="1">The sequence shown here is derived from an EMBL/GenBank/DDBJ whole genome shotgun (WGS) entry which is preliminary data.</text>
</comment>
<reference evidence="1" key="1">
    <citation type="submission" date="2017-05" db="EMBL/GenBank/DDBJ databases">
        <authorList>
            <person name="Varghese N."/>
            <person name="Submissions S."/>
        </authorList>
    </citation>
    <scope>NUCLEOTIDE SEQUENCE</scope>
    <source>
        <strain evidence="1">Su22</strain>
    </source>
</reference>
<evidence type="ECO:0000313" key="1">
    <source>
        <dbReference type="EMBL" id="SMP69731.1"/>
    </source>
</evidence>
<dbReference type="EMBL" id="FXUF01000019">
    <property type="protein sequence ID" value="SMP69731.1"/>
    <property type="molecule type" value="Genomic_DNA"/>
</dbReference>
<accession>A0AA45WYP3</accession>